<evidence type="ECO:0000313" key="1">
    <source>
        <dbReference type="EMBL" id="KAL0930018.1"/>
    </source>
</evidence>
<accession>A0ACC3YDU1</accession>
<comment type="caution">
    <text evidence="1">The sequence shown here is derived from an EMBL/GenBank/DDBJ whole genome shotgun (WGS) entry which is preliminary data.</text>
</comment>
<sequence>MSSYLNTLWLNRKPTSTNCYFHHTQHLCVYFAAGLIAALAGQVIGLKILGHSFAAGLERPSPFGDRDWIKDNALSYQYPCGQDSNAAIRLGCVFELATGTWQPPECTHQQQEEKFRQIRNWKFFAYKNSTFDNMHVAINGIHDRNNLYEVALDQVQFLGSTVQIWTTWEFHLYRCAWLWRRDVLVANGNVTGHLGGRQHCVDEALMKEDRYALDDVVAGYRVRFLSCSAPPQFIV</sequence>
<proteinExistence type="predicted"/>
<dbReference type="EMBL" id="VUJX02000012">
    <property type="protein sequence ID" value="KAL0930018.1"/>
    <property type="molecule type" value="Genomic_DNA"/>
</dbReference>
<gene>
    <name evidence="1" type="ORF">CTRU02_214838</name>
</gene>
<organism evidence="1 2">
    <name type="scientific">Colletotrichum truncatum</name>
    <name type="common">Anthracnose fungus</name>
    <name type="synonym">Colletotrichum capsici</name>
    <dbReference type="NCBI Taxonomy" id="5467"/>
    <lineage>
        <taxon>Eukaryota</taxon>
        <taxon>Fungi</taxon>
        <taxon>Dikarya</taxon>
        <taxon>Ascomycota</taxon>
        <taxon>Pezizomycotina</taxon>
        <taxon>Sordariomycetes</taxon>
        <taxon>Hypocreomycetidae</taxon>
        <taxon>Glomerellales</taxon>
        <taxon>Glomerellaceae</taxon>
        <taxon>Colletotrichum</taxon>
        <taxon>Colletotrichum truncatum species complex</taxon>
    </lineage>
</organism>
<keyword evidence="2" id="KW-1185">Reference proteome</keyword>
<name>A0ACC3YDU1_COLTU</name>
<evidence type="ECO:0000313" key="2">
    <source>
        <dbReference type="Proteomes" id="UP000805649"/>
    </source>
</evidence>
<dbReference type="Proteomes" id="UP000805649">
    <property type="component" value="Unassembled WGS sequence"/>
</dbReference>
<protein>
    <submittedName>
        <fullName evidence="1">Uncharacterized protein</fullName>
    </submittedName>
</protein>
<reference evidence="1 2" key="1">
    <citation type="journal article" date="2020" name="Phytopathology">
        <title>Genome Sequence Resources of Colletotrichum truncatum, C. plurivorum, C. musicola, and C. sojae: Four Species Pathogenic to Soybean (Glycine max).</title>
        <authorList>
            <person name="Rogerio F."/>
            <person name="Boufleur T.R."/>
            <person name="Ciampi-Guillardi M."/>
            <person name="Sukno S.A."/>
            <person name="Thon M.R."/>
            <person name="Massola Junior N.S."/>
            <person name="Baroncelli R."/>
        </authorList>
    </citation>
    <scope>NUCLEOTIDE SEQUENCE [LARGE SCALE GENOMIC DNA]</scope>
    <source>
        <strain evidence="1 2">CMES1059</strain>
    </source>
</reference>